<sequence length="62" mass="7214">MPLKKQAYFQAIELFTFILTKIKCSVSLQLLFAYEQPFIAAILYCTETKHYLLTARKLLIAL</sequence>
<proteinExistence type="predicted"/>
<evidence type="ECO:0000313" key="1">
    <source>
        <dbReference type="EMBL" id="POY38566.1"/>
    </source>
</evidence>
<gene>
    <name evidence="1" type="ORF">C3K47_04000</name>
</gene>
<dbReference type="AlphaFoldDB" id="A0A2S5A7R2"/>
<evidence type="ECO:0000313" key="2">
    <source>
        <dbReference type="Proteomes" id="UP000236893"/>
    </source>
</evidence>
<keyword evidence="2" id="KW-1185">Reference proteome</keyword>
<protein>
    <submittedName>
        <fullName evidence="1">Uncharacterized protein</fullName>
    </submittedName>
</protein>
<dbReference type="Proteomes" id="UP000236893">
    <property type="component" value="Unassembled WGS sequence"/>
</dbReference>
<name>A0A2S5A7R2_9SPHI</name>
<comment type="caution">
    <text evidence="1">The sequence shown here is derived from an EMBL/GenBank/DDBJ whole genome shotgun (WGS) entry which is preliminary data.</text>
</comment>
<dbReference type="EMBL" id="PQVF01000002">
    <property type="protein sequence ID" value="POY38566.1"/>
    <property type="molecule type" value="Genomic_DNA"/>
</dbReference>
<reference evidence="1 2" key="1">
    <citation type="submission" date="2018-01" db="EMBL/GenBank/DDBJ databases">
        <authorList>
            <person name="Gaut B.S."/>
            <person name="Morton B.R."/>
            <person name="Clegg M.T."/>
            <person name="Duvall M.R."/>
        </authorList>
    </citation>
    <scope>NUCLEOTIDE SEQUENCE [LARGE SCALE GENOMIC DNA]</scope>
    <source>
        <strain evidence="1 2">HR-AV</strain>
    </source>
</reference>
<accession>A0A2S5A7R2</accession>
<organism evidence="1 2">
    <name type="scientific">Solitalea longa</name>
    <dbReference type="NCBI Taxonomy" id="2079460"/>
    <lineage>
        <taxon>Bacteria</taxon>
        <taxon>Pseudomonadati</taxon>
        <taxon>Bacteroidota</taxon>
        <taxon>Sphingobacteriia</taxon>
        <taxon>Sphingobacteriales</taxon>
        <taxon>Sphingobacteriaceae</taxon>
        <taxon>Solitalea</taxon>
    </lineage>
</organism>